<dbReference type="AlphaFoldDB" id="A0A3M7PDZ2"/>
<organism evidence="3 4">
    <name type="scientific">Brachionus plicatilis</name>
    <name type="common">Marine rotifer</name>
    <name type="synonym">Brachionus muelleri</name>
    <dbReference type="NCBI Taxonomy" id="10195"/>
    <lineage>
        <taxon>Eukaryota</taxon>
        <taxon>Metazoa</taxon>
        <taxon>Spiralia</taxon>
        <taxon>Gnathifera</taxon>
        <taxon>Rotifera</taxon>
        <taxon>Eurotatoria</taxon>
        <taxon>Monogononta</taxon>
        <taxon>Pseudotrocha</taxon>
        <taxon>Ploima</taxon>
        <taxon>Brachionidae</taxon>
        <taxon>Brachionus</taxon>
    </lineage>
</organism>
<dbReference type="OrthoDB" id="671595at2759"/>
<dbReference type="SUPFAM" id="SSF56574">
    <property type="entry name" value="Serpins"/>
    <property type="match status" value="1"/>
</dbReference>
<dbReference type="Pfam" id="PF00079">
    <property type="entry name" value="Serpin"/>
    <property type="match status" value="1"/>
</dbReference>
<dbReference type="InterPro" id="IPR042185">
    <property type="entry name" value="Serpin_sf_2"/>
</dbReference>
<gene>
    <name evidence="3" type="ORF">BpHYR1_025665</name>
</gene>
<evidence type="ECO:0000313" key="3">
    <source>
        <dbReference type="EMBL" id="RMZ97199.1"/>
    </source>
</evidence>
<dbReference type="InterPro" id="IPR036186">
    <property type="entry name" value="Serpin_sf"/>
</dbReference>
<dbReference type="InterPro" id="IPR042178">
    <property type="entry name" value="Serpin_sf_1"/>
</dbReference>
<dbReference type="Proteomes" id="UP000276133">
    <property type="component" value="Unassembled WGS sequence"/>
</dbReference>
<comment type="caution">
    <text evidence="3">The sequence shown here is derived from an EMBL/GenBank/DDBJ whole genome shotgun (WGS) entry which is preliminary data.</text>
</comment>
<keyword evidence="4" id="KW-1185">Reference proteome</keyword>
<dbReference type="InterPro" id="IPR000215">
    <property type="entry name" value="Serpin_fam"/>
</dbReference>
<proteinExistence type="inferred from homology"/>
<accession>A0A3M7PDZ2</accession>
<feature type="domain" description="Serpin" evidence="2">
    <location>
        <begin position="9"/>
        <end position="121"/>
    </location>
</feature>
<sequence>MTLEIPKGKINLQVPKFKLEFKTGLSNHFKNMGANLPFDELKADFSGITSDPQGLYISEVVHQAVIEVNEEGTEAAAATGVIMRGRMTMNKPPSNFICDRPFLFLIHEKMHSLILFFGKYAKAE</sequence>
<dbReference type="Gene3D" id="3.30.497.10">
    <property type="entry name" value="Antithrombin, subunit I, domain 2"/>
    <property type="match status" value="1"/>
</dbReference>
<dbReference type="STRING" id="10195.A0A3M7PDZ2"/>
<protein>
    <submittedName>
        <fullName evidence="3">Plasminogen activator inhibitor 2</fullName>
    </submittedName>
</protein>
<reference evidence="3 4" key="1">
    <citation type="journal article" date="2018" name="Sci. Rep.">
        <title>Genomic signatures of local adaptation to the degree of environmental predictability in rotifers.</title>
        <authorList>
            <person name="Franch-Gras L."/>
            <person name="Hahn C."/>
            <person name="Garcia-Roger E.M."/>
            <person name="Carmona M.J."/>
            <person name="Serra M."/>
            <person name="Gomez A."/>
        </authorList>
    </citation>
    <scope>NUCLEOTIDE SEQUENCE [LARGE SCALE GENOMIC DNA]</scope>
    <source>
        <strain evidence="3">HYR1</strain>
    </source>
</reference>
<evidence type="ECO:0000313" key="4">
    <source>
        <dbReference type="Proteomes" id="UP000276133"/>
    </source>
</evidence>
<dbReference type="InterPro" id="IPR023796">
    <property type="entry name" value="Serpin_dom"/>
</dbReference>
<comment type="similarity">
    <text evidence="1">Belongs to the serpin family.</text>
</comment>
<dbReference type="GO" id="GO:0005615">
    <property type="term" value="C:extracellular space"/>
    <property type="evidence" value="ECO:0007669"/>
    <property type="project" value="InterPro"/>
</dbReference>
<dbReference type="Gene3D" id="2.30.39.10">
    <property type="entry name" value="Alpha-1-antitrypsin, domain 1"/>
    <property type="match status" value="1"/>
</dbReference>
<dbReference type="PROSITE" id="PS00284">
    <property type="entry name" value="SERPIN"/>
    <property type="match status" value="1"/>
</dbReference>
<dbReference type="EMBL" id="REGN01011553">
    <property type="protein sequence ID" value="RMZ97199.1"/>
    <property type="molecule type" value="Genomic_DNA"/>
</dbReference>
<dbReference type="PANTHER" id="PTHR11461">
    <property type="entry name" value="SERINE PROTEASE INHIBITOR, SERPIN"/>
    <property type="match status" value="1"/>
</dbReference>
<dbReference type="CDD" id="cd00172">
    <property type="entry name" value="serpin"/>
    <property type="match status" value="1"/>
</dbReference>
<dbReference type="InterPro" id="IPR023795">
    <property type="entry name" value="Serpin_CS"/>
</dbReference>
<evidence type="ECO:0000259" key="2">
    <source>
        <dbReference type="Pfam" id="PF00079"/>
    </source>
</evidence>
<dbReference type="GO" id="GO:0004867">
    <property type="term" value="F:serine-type endopeptidase inhibitor activity"/>
    <property type="evidence" value="ECO:0007669"/>
    <property type="project" value="InterPro"/>
</dbReference>
<name>A0A3M7PDZ2_BRAPC</name>
<evidence type="ECO:0000256" key="1">
    <source>
        <dbReference type="ARBA" id="ARBA00009500"/>
    </source>
</evidence>
<dbReference type="PANTHER" id="PTHR11461:SF211">
    <property type="entry name" value="GH10112P-RELATED"/>
    <property type="match status" value="1"/>
</dbReference>